<keyword evidence="3" id="KW-0805">Transcription regulation</keyword>
<protein>
    <recommendedName>
        <fullName evidence="9">OmpR/PhoB-type domain-containing protein</fullName>
    </recommendedName>
</protein>
<dbReference type="PANTHER" id="PTHR35807">
    <property type="entry name" value="TRANSCRIPTIONAL REGULATOR REDD-RELATED"/>
    <property type="match status" value="1"/>
</dbReference>
<reference evidence="10 11" key="1">
    <citation type="submission" date="2019-09" db="EMBL/GenBank/DDBJ databases">
        <title>Draft genome sequence of the Ebosin-producing strain Streptomyces sp. 139.</title>
        <authorList>
            <person name="Ai L."/>
            <person name="Geng M."/>
            <person name="Ma M."/>
            <person name="Bai L."/>
        </authorList>
    </citation>
    <scope>NUCLEOTIDE SEQUENCE [LARGE SCALE GENOMIC DNA]</scope>
    <source>
        <strain evidence="10 11">139</strain>
        <plasmid evidence="10 11">unnamed1</plasmid>
    </source>
</reference>
<keyword evidence="6" id="KW-0802">TPR repeat</keyword>
<dbReference type="InterPro" id="IPR005158">
    <property type="entry name" value="BTAD"/>
</dbReference>
<dbReference type="InterPro" id="IPR019734">
    <property type="entry name" value="TPR_rpt"/>
</dbReference>
<comment type="similarity">
    <text evidence="1">Belongs to the AfsR/DnrI/RedD regulatory family.</text>
</comment>
<keyword evidence="4 7" id="KW-0238">DNA-binding</keyword>
<dbReference type="InterPro" id="IPR016032">
    <property type="entry name" value="Sig_transdc_resp-reg_C-effctor"/>
</dbReference>
<dbReference type="InterPro" id="IPR036388">
    <property type="entry name" value="WH-like_DNA-bd_sf"/>
</dbReference>
<dbReference type="InterPro" id="IPR011990">
    <property type="entry name" value="TPR-like_helical_dom_sf"/>
</dbReference>
<feature type="DNA-binding region" description="OmpR/PhoB-type" evidence="7">
    <location>
        <begin position="1"/>
        <end position="97"/>
    </location>
</feature>
<evidence type="ECO:0000256" key="3">
    <source>
        <dbReference type="ARBA" id="ARBA00023015"/>
    </source>
</evidence>
<feature type="region of interest" description="Disordered" evidence="8">
    <location>
        <begin position="249"/>
        <end position="304"/>
    </location>
</feature>
<proteinExistence type="inferred from homology"/>
<evidence type="ECO:0000256" key="1">
    <source>
        <dbReference type="ARBA" id="ARBA00005820"/>
    </source>
</evidence>
<dbReference type="SUPFAM" id="SSF52540">
    <property type="entry name" value="P-loop containing nucleoside triphosphate hydrolases"/>
    <property type="match status" value="1"/>
</dbReference>
<evidence type="ECO:0000313" key="10">
    <source>
        <dbReference type="EMBL" id="QER90449.1"/>
    </source>
</evidence>
<dbReference type="Pfam" id="PF13191">
    <property type="entry name" value="AAA_16"/>
    <property type="match status" value="1"/>
</dbReference>
<dbReference type="SUPFAM" id="SSF48452">
    <property type="entry name" value="TPR-like"/>
    <property type="match status" value="2"/>
</dbReference>
<dbReference type="InterPro" id="IPR027417">
    <property type="entry name" value="P-loop_NTPase"/>
</dbReference>
<keyword evidence="11" id="KW-1185">Reference proteome</keyword>
<dbReference type="PROSITE" id="PS51755">
    <property type="entry name" value="OMPR_PHOB"/>
    <property type="match status" value="1"/>
</dbReference>
<dbReference type="SUPFAM" id="SSF46894">
    <property type="entry name" value="C-terminal effector domain of the bipartite response regulators"/>
    <property type="match status" value="1"/>
</dbReference>
<geneLocation type="plasmid" evidence="10 11">
    <name>unnamed1</name>
</geneLocation>
<gene>
    <name evidence="10" type="ORF">F3L20_32795</name>
</gene>
<dbReference type="PANTHER" id="PTHR35807:SF1">
    <property type="entry name" value="TRANSCRIPTIONAL REGULATOR REDD"/>
    <property type="match status" value="1"/>
</dbReference>
<feature type="compositionally biased region" description="Basic and acidic residues" evidence="8">
    <location>
        <begin position="249"/>
        <end position="262"/>
    </location>
</feature>
<dbReference type="Proteomes" id="UP000324308">
    <property type="component" value="Plasmid unnamed1"/>
</dbReference>
<dbReference type="EMBL" id="CP043960">
    <property type="protein sequence ID" value="QER90449.1"/>
    <property type="molecule type" value="Genomic_DNA"/>
</dbReference>
<evidence type="ECO:0000256" key="4">
    <source>
        <dbReference type="ARBA" id="ARBA00023125"/>
    </source>
</evidence>
<dbReference type="Pfam" id="PF03704">
    <property type="entry name" value="BTAD"/>
    <property type="match status" value="1"/>
</dbReference>
<evidence type="ECO:0000256" key="5">
    <source>
        <dbReference type="ARBA" id="ARBA00023163"/>
    </source>
</evidence>
<keyword evidence="5" id="KW-0804">Transcription</keyword>
<dbReference type="InterPro" id="IPR041664">
    <property type="entry name" value="AAA_16"/>
</dbReference>
<dbReference type="Gene3D" id="1.25.40.10">
    <property type="entry name" value="Tetratricopeptide repeat domain"/>
    <property type="match status" value="3"/>
</dbReference>
<evidence type="ECO:0000256" key="6">
    <source>
        <dbReference type="PROSITE-ProRule" id="PRU00339"/>
    </source>
</evidence>
<sequence>MAHITASVLGPLRVNRGDNDVNLGSPQQQAMFAALLMRPGRSATAVDLVEALWGEEGPASAVTTLRTYAWRLRKALEANGAYPRILQSVGDGYQLELPDDHVDYRRAEEYARAAELARREDKPARAYEAIEAALLLWQGEPLAAVPGPFAASQRRRLNELRLSLMEERIDVGLELGLSSSYVAELHSLIDQHPLRERLYCLLMRAQSLAGRRAEALATYRDARRVLIDELGVEAGPELTDLHQRILSGDKELVPERRGESVAKPKPAPAAPPADASESVLTERAAGDDPPARREPPRQLPPQPCDFLGRSHLATTLASALTVEKRFAPPVVVLVGMGGVGKSALALHVAHHISEAYPDGQLYAELRSGDGDAVRPEIVLGAFLTALGVRQDQIPESLQERSALFRTMVGHRRMLIVLDDAQWAGQVCPLLPGEANCGVLITSRTRLSGLPAALQTELGVFHPSEAVDLMARIIGSERVKAEPEATLKLMESCGFLPLAVRIVAARLAARPTWSIESLVVRLSDERKRIDELRVGDMTIAAAFDLTFRQLSRTQAHGLCLVSSIAAPELSLSSAAAALDVDEGTAEALLESLVDAAMLESPSAGRYRFHSLLRSFARHRRLPGTELLAVRRLLDSLLATTVHAFGQVVVGDPVQDTLARSSKPGIRFTTVAEARAWAMAEAETVLSLAAQVARGVRTGSLSGGEDDFPDSLLRSAIDMLIAFSAFQADVGVAAWAEVTELLTATAERCSDNQAEGRARFLEGTIALAMGRFARAREQATTAIRLCRASGDLVILQQVLNDLGLETHMRGDLENALHHYQEAIVLSRRMGHRAGEITTRLNSALLYVNKGVLGEALCICEEVLSKGADLSHSAEAYAYYILGLARYAGGDFREAAEWQEKALALCLAARLPVREAQVRFRLADALRELGELDRAVEEAERSVVLCEQAGNLRHHHLALLVLGHVHVALGHLDEARTHLVRAHESLAALGVPEAERAAALLTRLERNFAGSGRVPV</sequence>
<dbReference type="SMART" id="SM00862">
    <property type="entry name" value="Trans_reg_C"/>
    <property type="match status" value="1"/>
</dbReference>
<evidence type="ECO:0000313" key="11">
    <source>
        <dbReference type="Proteomes" id="UP000324308"/>
    </source>
</evidence>
<dbReference type="CDD" id="cd15831">
    <property type="entry name" value="BTAD"/>
    <property type="match status" value="1"/>
</dbReference>
<dbReference type="Pfam" id="PF00486">
    <property type="entry name" value="Trans_reg_C"/>
    <property type="match status" value="1"/>
</dbReference>
<evidence type="ECO:0000256" key="7">
    <source>
        <dbReference type="PROSITE-ProRule" id="PRU01091"/>
    </source>
</evidence>
<feature type="domain" description="OmpR/PhoB-type" evidence="9">
    <location>
        <begin position="1"/>
        <end position="97"/>
    </location>
</feature>
<evidence type="ECO:0000256" key="8">
    <source>
        <dbReference type="SAM" id="MobiDB-lite"/>
    </source>
</evidence>
<dbReference type="PROSITE" id="PS50005">
    <property type="entry name" value="TPR"/>
    <property type="match status" value="1"/>
</dbReference>
<accession>A0ABX6A0I7</accession>
<evidence type="ECO:0000259" key="9">
    <source>
        <dbReference type="PROSITE" id="PS51755"/>
    </source>
</evidence>
<dbReference type="Gene3D" id="3.40.50.300">
    <property type="entry name" value="P-loop containing nucleotide triphosphate hydrolases"/>
    <property type="match status" value="1"/>
</dbReference>
<keyword evidence="10" id="KW-0614">Plasmid</keyword>
<dbReference type="InterPro" id="IPR051677">
    <property type="entry name" value="AfsR-DnrI-RedD_regulator"/>
</dbReference>
<feature type="compositionally biased region" description="Basic and acidic residues" evidence="8">
    <location>
        <begin position="284"/>
        <end position="296"/>
    </location>
</feature>
<keyword evidence="2" id="KW-0902">Two-component regulatory system</keyword>
<dbReference type="SMART" id="SM00028">
    <property type="entry name" value="TPR"/>
    <property type="match status" value="6"/>
</dbReference>
<dbReference type="RefSeq" id="WP_150157724.1">
    <property type="nucleotide sequence ID" value="NZ_CP043960.1"/>
</dbReference>
<dbReference type="SMART" id="SM01043">
    <property type="entry name" value="BTAD"/>
    <property type="match status" value="1"/>
</dbReference>
<dbReference type="InterPro" id="IPR001867">
    <property type="entry name" value="OmpR/PhoB-type_DNA-bd"/>
</dbReference>
<dbReference type="Gene3D" id="1.10.10.10">
    <property type="entry name" value="Winged helix-like DNA-binding domain superfamily/Winged helix DNA-binding domain"/>
    <property type="match status" value="1"/>
</dbReference>
<dbReference type="PRINTS" id="PR00364">
    <property type="entry name" value="DISEASERSIST"/>
</dbReference>
<name>A0ABX6A0I7_STRTE</name>
<organism evidence="10 11">
    <name type="scientific">Streptomyces tendae</name>
    <dbReference type="NCBI Taxonomy" id="1932"/>
    <lineage>
        <taxon>Bacteria</taxon>
        <taxon>Bacillati</taxon>
        <taxon>Actinomycetota</taxon>
        <taxon>Actinomycetes</taxon>
        <taxon>Kitasatosporales</taxon>
        <taxon>Streptomycetaceae</taxon>
        <taxon>Streptomyces</taxon>
    </lineage>
</organism>
<evidence type="ECO:0000256" key="2">
    <source>
        <dbReference type="ARBA" id="ARBA00023012"/>
    </source>
</evidence>
<feature type="repeat" description="TPR" evidence="6">
    <location>
        <begin position="794"/>
        <end position="827"/>
    </location>
</feature>